<dbReference type="AlphaFoldDB" id="A0A1S9P627"/>
<evidence type="ECO:0000313" key="1">
    <source>
        <dbReference type="EMBL" id="OOQ56399.1"/>
    </source>
</evidence>
<evidence type="ECO:0000313" key="2">
    <source>
        <dbReference type="Proteomes" id="UP000189739"/>
    </source>
</evidence>
<keyword evidence="2" id="KW-1185">Reference proteome</keyword>
<organism evidence="1 2">
    <name type="scientific">Mucilaginibacter pedocola</name>
    <dbReference type="NCBI Taxonomy" id="1792845"/>
    <lineage>
        <taxon>Bacteria</taxon>
        <taxon>Pseudomonadati</taxon>
        <taxon>Bacteroidota</taxon>
        <taxon>Sphingobacteriia</taxon>
        <taxon>Sphingobacteriales</taxon>
        <taxon>Sphingobacteriaceae</taxon>
        <taxon>Mucilaginibacter</taxon>
    </lineage>
</organism>
<gene>
    <name evidence="1" type="ORF">BC343_18275</name>
</gene>
<sequence>MQMCGCADEKAAVKAPLSLRAAAGRGERRGGVAISEDSPQCKAVMLSRRLPRFARNDKAVNGFKLLNPFSSTKNDEILLLFHQIKMNICLT</sequence>
<dbReference type="STRING" id="1792845.BC343_18275"/>
<reference evidence="1 2" key="1">
    <citation type="submission" date="2016-07" db="EMBL/GenBank/DDBJ databases">
        <title>Genomic analysis of zinc-resistant bacterium Mucilaginibacter pedocola TBZ30.</title>
        <authorList>
            <person name="Huang J."/>
            <person name="Tang J."/>
        </authorList>
    </citation>
    <scope>NUCLEOTIDE SEQUENCE [LARGE SCALE GENOMIC DNA]</scope>
    <source>
        <strain evidence="1 2">TBZ30</strain>
    </source>
</reference>
<comment type="caution">
    <text evidence="1">The sequence shown here is derived from an EMBL/GenBank/DDBJ whole genome shotgun (WGS) entry which is preliminary data.</text>
</comment>
<protein>
    <submittedName>
        <fullName evidence="1">Uncharacterized protein</fullName>
    </submittedName>
</protein>
<dbReference type="EMBL" id="MBTF01000039">
    <property type="protein sequence ID" value="OOQ56399.1"/>
    <property type="molecule type" value="Genomic_DNA"/>
</dbReference>
<proteinExistence type="predicted"/>
<accession>A0A1S9P627</accession>
<dbReference type="Proteomes" id="UP000189739">
    <property type="component" value="Unassembled WGS sequence"/>
</dbReference>
<name>A0A1S9P627_9SPHI</name>